<name>A0AAD4X4R9_9MAGN</name>
<feature type="region of interest" description="Disordered" evidence="7">
    <location>
        <begin position="391"/>
        <end position="418"/>
    </location>
</feature>
<accession>A0AAD4X4R9</accession>
<proteinExistence type="inferred from homology"/>
<feature type="compositionally biased region" description="Acidic residues" evidence="7">
    <location>
        <begin position="168"/>
        <end position="192"/>
    </location>
</feature>
<feature type="compositionally biased region" description="Polar residues" evidence="7">
    <location>
        <begin position="117"/>
        <end position="129"/>
    </location>
</feature>
<feature type="compositionally biased region" description="Basic and acidic residues" evidence="7">
    <location>
        <begin position="15"/>
        <end position="25"/>
    </location>
</feature>
<evidence type="ECO:0000256" key="2">
    <source>
        <dbReference type="ARBA" id="ARBA00008402"/>
    </source>
</evidence>
<dbReference type="SMART" id="SM00028">
    <property type="entry name" value="TPR"/>
    <property type="match status" value="3"/>
</dbReference>
<feature type="region of interest" description="Disordered" evidence="7">
    <location>
        <begin position="434"/>
        <end position="459"/>
    </location>
</feature>
<keyword evidence="5" id="KW-0539">Nucleus</keyword>
<evidence type="ECO:0000256" key="5">
    <source>
        <dbReference type="ARBA" id="ARBA00023242"/>
    </source>
</evidence>
<dbReference type="PANTHER" id="PTHR15081">
    <property type="entry name" value="NUCLEAR AUTOANTIGENIC SPERM PROTEIN NASP -RELATED"/>
    <property type="match status" value="1"/>
</dbReference>
<dbReference type="InterPro" id="IPR011990">
    <property type="entry name" value="TPR-like_helical_dom_sf"/>
</dbReference>
<keyword evidence="9" id="KW-1185">Reference proteome</keyword>
<feature type="compositionally biased region" description="Basic and acidic residues" evidence="7">
    <location>
        <begin position="48"/>
        <end position="60"/>
    </location>
</feature>
<gene>
    <name evidence="8" type="ORF">MKW98_013630</name>
</gene>
<evidence type="ECO:0000256" key="6">
    <source>
        <dbReference type="PROSITE-ProRule" id="PRU00339"/>
    </source>
</evidence>
<dbReference type="Gene3D" id="1.25.40.10">
    <property type="entry name" value="Tetratricopeptide repeat domain"/>
    <property type="match status" value="2"/>
</dbReference>
<dbReference type="AlphaFoldDB" id="A0AAD4X4R9"/>
<dbReference type="InterPro" id="IPR019734">
    <property type="entry name" value="TPR_rpt"/>
</dbReference>
<feature type="compositionally biased region" description="Polar residues" evidence="7">
    <location>
        <begin position="391"/>
        <end position="416"/>
    </location>
</feature>
<evidence type="ECO:0000256" key="3">
    <source>
        <dbReference type="ARBA" id="ARBA00022737"/>
    </source>
</evidence>
<evidence type="ECO:0000256" key="7">
    <source>
        <dbReference type="SAM" id="MobiDB-lite"/>
    </source>
</evidence>
<feature type="region of interest" description="Disordered" evidence="7">
    <location>
        <begin position="108"/>
        <end position="192"/>
    </location>
</feature>
<protein>
    <recommendedName>
        <fullName evidence="10">Tetratricopeptide SHNi-TPR domain-containing protein</fullName>
    </recommendedName>
</protein>
<comment type="similarity">
    <text evidence="2">Belongs to the NASP family.</text>
</comment>
<evidence type="ECO:0008006" key="10">
    <source>
        <dbReference type="Google" id="ProtNLM"/>
    </source>
</evidence>
<feature type="compositionally biased region" description="Basic and acidic residues" evidence="7">
    <location>
        <begin position="158"/>
        <end position="167"/>
    </location>
</feature>
<feature type="compositionally biased region" description="Polar residues" evidence="7">
    <location>
        <begin position="1"/>
        <end position="14"/>
    </location>
</feature>
<dbReference type="EMBL" id="JAJJMB010016912">
    <property type="protein sequence ID" value="KAI3843694.1"/>
    <property type="molecule type" value="Genomic_DNA"/>
</dbReference>
<dbReference type="GO" id="GO:0006335">
    <property type="term" value="P:DNA replication-dependent chromatin assembly"/>
    <property type="evidence" value="ECO:0007669"/>
    <property type="project" value="TreeGrafter"/>
</dbReference>
<sequence length="459" mass="49182">MEEETPTATLPSEETLTKEPDTHDNVEEEETQVGVESSGKTLEESSELMEKGSKAMRDGDYSEASECFSRAVEIKVSSFGELSQECASAYYKYGCALLYKAQEEADPLGSVPKETEPQQNSDKGSSSKSVLDKGAASSSASDTQNEDGDSAQNEGENNDEKKGRCEKEVEDGDEESEDEDLADAEQDEDDSDLDLAWKMLDLARAIAEKNPNDTMEKVDILSALGEVALEREDIDTSLSDYLNALAILQRLVEPDSRQIAELYFRICLGLEVGSKPEEAVPYCEKAISVCKSRVQRLTDEVKNAATSAVPSTEKNVDAAVSGSQLSSPPDKEAEIENLNGLAGELEKKLEDLQQLVLHPTSMLADVLKMVSARAAGNDTKASSTIFSSSQKAVDNSSGDFDSPTISTAHTNGSSAGVTHLGVVGRGAKRVLLTPEDVDARSAKKPALELNSENGEGSGP</sequence>
<dbReference type="PROSITE" id="PS50005">
    <property type="entry name" value="TPR"/>
    <property type="match status" value="1"/>
</dbReference>
<evidence type="ECO:0000313" key="9">
    <source>
        <dbReference type="Proteomes" id="UP001202328"/>
    </source>
</evidence>
<dbReference type="Proteomes" id="UP001202328">
    <property type="component" value="Unassembled WGS sequence"/>
</dbReference>
<evidence type="ECO:0000256" key="1">
    <source>
        <dbReference type="ARBA" id="ARBA00004123"/>
    </source>
</evidence>
<evidence type="ECO:0000313" key="8">
    <source>
        <dbReference type="EMBL" id="KAI3843694.1"/>
    </source>
</evidence>
<dbReference type="InterPro" id="IPR051730">
    <property type="entry name" value="NASP-like"/>
</dbReference>
<comment type="subcellular location">
    <subcellularLocation>
        <location evidence="1">Nucleus</location>
    </subcellularLocation>
</comment>
<keyword evidence="4 6" id="KW-0802">TPR repeat</keyword>
<feature type="repeat" description="TPR" evidence="6">
    <location>
        <begin position="45"/>
        <end position="78"/>
    </location>
</feature>
<organism evidence="8 9">
    <name type="scientific">Papaver atlanticum</name>
    <dbReference type="NCBI Taxonomy" id="357466"/>
    <lineage>
        <taxon>Eukaryota</taxon>
        <taxon>Viridiplantae</taxon>
        <taxon>Streptophyta</taxon>
        <taxon>Embryophyta</taxon>
        <taxon>Tracheophyta</taxon>
        <taxon>Spermatophyta</taxon>
        <taxon>Magnoliopsida</taxon>
        <taxon>Ranunculales</taxon>
        <taxon>Papaveraceae</taxon>
        <taxon>Papaveroideae</taxon>
        <taxon>Papaver</taxon>
    </lineage>
</organism>
<dbReference type="GO" id="GO:0042393">
    <property type="term" value="F:histone binding"/>
    <property type="evidence" value="ECO:0007669"/>
    <property type="project" value="TreeGrafter"/>
</dbReference>
<comment type="caution">
    <text evidence="8">The sequence shown here is derived from an EMBL/GenBank/DDBJ whole genome shotgun (WGS) entry which is preliminary data.</text>
</comment>
<feature type="compositionally biased region" description="Polar residues" evidence="7">
    <location>
        <begin position="450"/>
        <end position="459"/>
    </location>
</feature>
<dbReference type="GO" id="GO:0034080">
    <property type="term" value="P:CENP-A containing chromatin assembly"/>
    <property type="evidence" value="ECO:0007669"/>
    <property type="project" value="TreeGrafter"/>
</dbReference>
<dbReference type="PANTHER" id="PTHR15081:SF1">
    <property type="entry name" value="NUCLEAR AUTOANTIGENIC SPERM PROTEIN"/>
    <property type="match status" value="1"/>
</dbReference>
<dbReference type="GO" id="GO:0005654">
    <property type="term" value="C:nucleoplasm"/>
    <property type="evidence" value="ECO:0007669"/>
    <property type="project" value="TreeGrafter"/>
</dbReference>
<feature type="region of interest" description="Disordered" evidence="7">
    <location>
        <begin position="1"/>
        <end position="65"/>
    </location>
</feature>
<evidence type="ECO:0000256" key="4">
    <source>
        <dbReference type="ARBA" id="ARBA00022803"/>
    </source>
</evidence>
<keyword evidence="3" id="KW-0677">Repeat</keyword>
<reference evidence="8" key="1">
    <citation type="submission" date="2022-04" db="EMBL/GenBank/DDBJ databases">
        <title>A functionally conserved STORR gene fusion in Papaver species that diverged 16.8 million years ago.</title>
        <authorList>
            <person name="Catania T."/>
        </authorList>
    </citation>
    <scope>NUCLEOTIDE SEQUENCE</scope>
    <source>
        <strain evidence="8">S-188037</strain>
    </source>
</reference>
<dbReference type="SUPFAM" id="SSF48452">
    <property type="entry name" value="TPR-like"/>
    <property type="match status" value="2"/>
</dbReference>